<dbReference type="Pfam" id="PF00501">
    <property type="entry name" value="AMP-binding"/>
    <property type="match status" value="1"/>
</dbReference>
<dbReference type="Gene3D" id="3.30.300.30">
    <property type="match status" value="1"/>
</dbReference>
<dbReference type="InterPro" id="IPR005914">
    <property type="entry name" value="Acac_CoA_synth"/>
</dbReference>
<evidence type="ECO:0000313" key="7">
    <source>
        <dbReference type="EMBL" id="MBM9477866.1"/>
    </source>
</evidence>
<dbReference type="Gene3D" id="3.40.50.12780">
    <property type="entry name" value="N-terminal domain of ligase-like"/>
    <property type="match status" value="1"/>
</dbReference>
<dbReference type="SUPFAM" id="SSF56801">
    <property type="entry name" value="Acetyl-CoA synthetase-like"/>
    <property type="match status" value="1"/>
</dbReference>
<dbReference type="EMBL" id="JAERWL010000013">
    <property type="protein sequence ID" value="MBM9477866.1"/>
    <property type="molecule type" value="Genomic_DNA"/>
</dbReference>
<dbReference type="InterPro" id="IPR042099">
    <property type="entry name" value="ANL_N_sf"/>
</dbReference>
<comment type="similarity">
    <text evidence="1">Belongs to the ATP-dependent AMP-binding enzyme family.</text>
</comment>
<dbReference type="Pfam" id="PF16177">
    <property type="entry name" value="ACAS_N"/>
    <property type="match status" value="1"/>
</dbReference>
<evidence type="ECO:0000256" key="3">
    <source>
        <dbReference type="ARBA" id="ARBA00022741"/>
    </source>
</evidence>
<keyword evidence="4" id="KW-0067">ATP-binding</keyword>
<dbReference type="PANTHER" id="PTHR42921">
    <property type="entry name" value="ACETOACETYL-COA SYNTHETASE"/>
    <property type="match status" value="1"/>
</dbReference>
<evidence type="ECO:0000313" key="8">
    <source>
        <dbReference type="Proteomes" id="UP000663801"/>
    </source>
</evidence>
<dbReference type="AlphaFoldDB" id="A0A938YNM3"/>
<proteinExistence type="inferred from homology"/>
<feature type="domain" description="AMP-dependent synthetase/ligase" evidence="5">
    <location>
        <begin position="103"/>
        <end position="471"/>
    </location>
</feature>
<dbReference type="InterPro" id="IPR032387">
    <property type="entry name" value="ACAS_N"/>
</dbReference>
<sequence>MSRTDVVPEVLWTPRPERVEGAAITAFARLAGDRAGRDLTGYDDLWQWSVDDLGGFWTAVADFFAVHWHTAPTAALADARMPGAVWFPGGTLNYTEHALADRPGRGPDDLAVIAVDESGAEQMITLRRLRELVGAAQAGLRRYGVGPGDRVAALLPNALPALVGLLATAGLGAVWSNCSPDFGAGAVIDRFAQIEPTVLLTVDGYRYGGKDYPVADTVRRVQDALPGLAATVWLPVLSTTSDEAVRWTDLLAEPGPVIAEPIAFDAPLWVLWSSGTTGLPKPIVQSQGGILLEHLKAVGLQCDLGPADRFLWFSTTGWMMWNFLVGGLLTGATVVLYDGSPAHPDLDALWRLAERHRVDYLGASAAYVHSCRTAGLHPAERYDLTGLRTFGSTGSPLGPDGFRWLHDRVGGHVQIASISGGTDVCTAFVGAAPTVPVWSAEISCRALGARVEAFSPSGEALIDEVGELVLTAPLPSMPVGFWGDADGSRLREAYFAEYPGVWRHGDWIRLTSRGSCVIEGRSDSTLNRGGVRMGTAEFYRVVEAVDGVLDALVVDTSSGAHYGQLVLFLVPADGVDLDALTAAVRAAVRQELSPRHVPGAVVAVLVIPRTVNGKKCEVPVKRVQTGTPIDEAVSRDALADPDSLQALLDAARTAGVTA</sequence>
<dbReference type="InterPro" id="IPR020845">
    <property type="entry name" value="AMP-binding_CS"/>
</dbReference>
<feature type="domain" description="Acetyl-coenzyme A synthetase N-terminal" evidence="6">
    <location>
        <begin position="42"/>
        <end position="98"/>
    </location>
</feature>
<evidence type="ECO:0000256" key="1">
    <source>
        <dbReference type="ARBA" id="ARBA00006432"/>
    </source>
</evidence>
<dbReference type="EC" id="6.2.1.16" evidence="7"/>
<dbReference type="NCBIfam" id="TIGR01217">
    <property type="entry name" value="ac_ac_CoA_syn"/>
    <property type="match status" value="1"/>
</dbReference>
<dbReference type="Proteomes" id="UP000663801">
    <property type="component" value="Unassembled WGS sequence"/>
</dbReference>
<dbReference type="GO" id="GO:0006629">
    <property type="term" value="P:lipid metabolic process"/>
    <property type="evidence" value="ECO:0007669"/>
    <property type="project" value="InterPro"/>
</dbReference>
<dbReference type="NCBIfam" id="NF002937">
    <property type="entry name" value="PRK03584.1"/>
    <property type="match status" value="1"/>
</dbReference>
<dbReference type="PANTHER" id="PTHR42921:SF1">
    <property type="entry name" value="ACETOACETYL-COA SYNTHETASE"/>
    <property type="match status" value="1"/>
</dbReference>
<evidence type="ECO:0000256" key="4">
    <source>
        <dbReference type="ARBA" id="ARBA00022840"/>
    </source>
</evidence>
<dbReference type="InterPro" id="IPR000873">
    <property type="entry name" value="AMP-dep_synth/lig_dom"/>
</dbReference>
<dbReference type="PROSITE" id="PS00455">
    <property type="entry name" value="AMP_BINDING"/>
    <property type="match status" value="1"/>
</dbReference>
<evidence type="ECO:0000256" key="2">
    <source>
        <dbReference type="ARBA" id="ARBA00022598"/>
    </source>
</evidence>
<organism evidence="7 8">
    <name type="scientific">Nakamurella flavida</name>
    <dbReference type="NCBI Taxonomy" id="363630"/>
    <lineage>
        <taxon>Bacteria</taxon>
        <taxon>Bacillati</taxon>
        <taxon>Actinomycetota</taxon>
        <taxon>Actinomycetes</taxon>
        <taxon>Nakamurellales</taxon>
        <taxon>Nakamurellaceae</taxon>
        <taxon>Nakamurella</taxon>
    </lineage>
</organism>
<keyword evidence="2 7" id="KW-0436">Ligase</keyword>
<dbReference type="GO" id="GO:0030729">
    <property type="term" value="F:acetoacetate-CoA ligase activity"/>
    <property type="evidence" value="ECO:0007669"/>
    <property type="project" value="UniProtKB-EC"/>
</dbReference>
<keyword evidence="3" id="KW-0547">Nucleotide-binding</keyword>
<gene>
    <name evidence="7" type="ORF">JL107_15560</name>
</gene>
<protein>
    <submittedName>
        <fullName evidence="7">Acetoacetate--CoA ligase</fullName>
        <ecNumber evidence="7">6.2.1.16</ecNumber>
    </submittedName>
</protein>
<dbReference type="GO" id="GO:0005524">
    <property type="term" value="F:ATP binding"/>
    <property type="evidence" value="ECO:0007669"/>
    <property type="project" value="UniProtKB-KW"/>
</dbReference>
<accession>A0A938YNM3</accession>
<reference evidence="7" key="1">
    <citation type="submission" date="2021-01" db="EMBL/GenBank/DDBJ databases">
        <title>KCTC 19127 draft genome.</title>
        <authorList>
            <person name="An D."/>
        </authorList>
    </citation>
    <scope>NUCLEOTIDE SEQUENCE</scope>
    <source>
        <strain evidence="7">KCTC 19127</strain>
    </source>
</reference>
<name>A0A938YNM3_9ACTN</name>
<comment type="caution">
    <text evidence="7">The sequence shown here is derived from an EMBL/GenBank/DDBJ whole genome shotgun (WGS) entry which is preliminary data.</text>
</comment>
<dbReference type="RefSeq" id="WP_205257986.1">
    <property type="nucleotide sequence ID" value="NZ_BAAAPV010000005.1"/>
</dbReference>
<keyword evidence="8" id="KW-1185">Reference proteome</keyword>
<evidence type="ECO:0000259" key="5">
    <source>
        <dbReference type="Pfam" id="PF00501"/>
    </source>
</evidence>
<dbReference type="InterPro" id="IPR045851">
    <property type="entry name" value="AMP-bd_C_sf"/>
</dbReference>
<evidence type="ECO:0000259" key="6">
    <source>
        <dbReference type="Pfam" id="PF16177"/>
    </source>
</evidence>